<keyword evidence="6" id="KW-1185">Reference proteome</keyword>
<dbReference type="RefSeq" id="WP_066594547.1">
    <property type="nucleotide sequence ID" value="NZ_CP016282.1"/>
</dbReference>
<dbReference type="InterPro" id="IPR000683">
    <property type="entry name" value="Gfo/Idh/MocA-like_OxRdtase_N"/>
</dbReference>
<name>A0A1B1BI92_9MICO</name>
<dbReference type="PANTHER" id="PTHR43818">
    <property type="entry name" value="BCDNA.GH03377"/>
    <property type="match status" value="1"/>
</dbReference>
<dbReference type="Gene3D" id="3.30.360.10">
    <property type="entry name" value="Dihydrodipicolinate Reductase, domain 2"/>
    <property type="match status" value="1"/>
</dbReference>
<dbReference type="KEGG" id="cart:PA27867_1265"/>
<reference evidence="5 6" key="1">
    <citation type="submission" date="2016-06" db="EMBL/GenBank/DDBJ databases">
        <title>Genome sequencing of Cryobacterium arcticum PAMC 27867.</title>
        <authorList>
            <person name="Lee J."/>
            <person name="Kim O.-S."/>
        </authorList>
    </citation>
    <scope>NUCLEOTIDE SEQUENCE [LARGE SCALE GENOMIC DNA]</scope>
    <source>
        <strain evidence="5 6">PAMC 27867</strain>
    </source>
</reference>
<evidence type="ECO:0000256" key="2">
    <source>
        <dbReference type="ARBA" id="ARBA00023027"/>
    </source>
</evidence>
<evidence type="ECO:0000259" key="4">
    <source>
        <dbReference type="Pfam" id="PF22725"/>
    </source>
</evidence>
<dbReference type="Gene3D" id="3.40.50.720">
    <property type="entry name" value="NAD(P)-binding Rossmann-like Domain"/>
    <property type="match status" value="1"/>
</dbReference>
<dbReference type="SUPFAM" id="SSF51735">
    <property type="entry name" value="NAD(P)-binding Rossmann-fold domains"/>
    <property type="match status" value="1"/>
</dbReference>
<dbReference type="OrthoDB" id="9776544at2"/>
<organism evidence="5 6">
    <name type="scientific">Cryobacterium arcticum</name>
    <dbReference type="NCBI Taxonomy" id="670052"/>
    <lineage>
        <taxon>Bacteria</taxon>
        <taxon>Bacillati</taxon>
        <taxon>Actinomycetota</taxon>
        <taxon>Actinomycetes</taxon>
        <taxon>Micrococcales</taxon>
        <taxon>Microbacteriaceae</taxon>
        <taxon>Cryobacterium</taxon>
    </lineage>
</organism>
<dbReference type="InterPro" id="IPR036291">
    <property type="entry name" value="NAD(P)-bd_dom_sf"/>
</dbReference>
<dbReference type="GO" id="GO:0016491">
    <property type="term" value="F:oxidoreductase activity"/>
    <property type="evidence" value="ECO:0007669"/>
    <property type="project" value="UniProtKB-KW"/>
</dbReference>
<gene>
    <name evidence="5" type="ORF">PA27867_1265</name>
</gene>
<sequence>MGVPLNVGIVGVGKISEQYLANFPTFPGLRLVAVADLNQQRAREVAEEYGVRALTVDELLSDPEVDAVLNLTIPAAHVEIGTRALRGGKHVFAEKPLGLTPAEALPMVELAEELGLRLGSAPDTVLGTGIQTARQTLDSGVIGEPIAAQVQWTAPGHERWHPAPDFYYQPGGGPLLDMGPYYLTALIHFFGSVSRVTGIATRSSRARTIETGPRAGTPLPVSIDTHVSALLEHANGVTSTVTVSFEVWKSRASKFEVYGTEGTITVPDPNMFSDAVEAAVRDGDWEPVPDSAGYIDTGRGVGLADMADAITENRPHRASGRLALHVLEIMDAILRSSQEKAVIPIDSTADRPEIVPLQTTTGARPTAVTAGSGA</sequence>
<dbReference type="PANTHER" id="PTHR43818:SF11">
    <property type="entry name" value="BCDNA.GH03377"/>
    <property type="match status" value="1"/>
</dbReference>
<dbReference type="PATRIC" id="fig|670052.7.peg.1316"/>
<evidence type="ECO:0000313" key="5">
    <source>
        <dbReference type="EMBL" id="ANP72228.1"/>
    </source>
</evidence>
<keyword evidence="2" id="KW-0520">NAD</keyword>
<proteinExistence type="predicted"/>
<protein>
    <submittedName>
        <fullName evidence="5">Oxidoreductase</fullName>
    </submittedName>
</protein>
<dbReference type="InterPro" id="IPR050463">
    <property type="entry name" value="Gfo/Idh/MocA_oxidrdct_glycsds"/>
</dbReference>
<dbReference type="Proteomes" id="UP000092582">
    <property type="component" value="Chromosome 1"/>
</dbReference>
<dbReference type="AlphaFoldDB" id="A0A1B1BI92"/>
<accession>A0A1B1BI92</accession>
<feature type="domain" description="GFO/IDH/MocA-like oxidoreductase" evidence="4">
    <location>
        <begin position="130"/>
        <end position="264"/>
    </location>
</feature>
<evidence type="ECO:0000313" key="6">
    <source>
        <dbReference type="Proteomes" id="UP000092582"/>
    </source>
</evidence>
<dbReference type="EMBL" id="CP016282">
    <property type="protein sequence ID" value="ANP72228.1"/>
    <property type="molecule type" value="Genomic_DNA"/>
</dbReference>
<dbReference type="Pfam" id="PF22725">
    <property type="entry name" value="GFO_IDH_MocA_C3"/>
    <property type="match status" value="1"/>
</dbReference>
<feature type="domain" description="Gfo/Idh/MocA-like oxidoreductase N-terminal" evidence="3">
    <location>
        <begin position="5"/>
        <end position="118"/>
    </location>
</feature>
<dbReference type="Pfam" id="PF01408">
    <property type="entry name" value="GFO_IDH_MocA"/>
    <property type="match status" value="1"/>
</dbReference>
<dbReference type="GO" id="GO:0000166">
    <property type="term" value="F:nucleotide binding"/>
    <property type="evidence" value="ECO:0007669"/>
    <property type="project" value="InterPro"/>
</dbReference>
<dbReference type="InterPro" id="IPR055170">
    <property type="entry name" value="GFO_IDH_MocA-like_dom"/>
</dbReference>
<evidence type="ECO:0000256" key="1">
    <source>
        <dbReference type="ARBA" id="ARBA00023002"/>
    </source>
</evidence>
<dbReference type="STRING" id="670052.PA27867_1265"/>
<keyword evidence="1" id="KW-0560">Oxidoreductase</keyword>
<dbReference type="SUPFAM" id="SSF55347">
    <property type="entry name" value="Glyceraldehyde-3-phosphate dehydrogenase-like, C-terminal domain"/>
    <property type="match status" value="1"/>
</dbReference>
<evidence type="ECO:0000259" key="3">
    <source>
        <dbReference type="Pfam" id="PF01408"/>
    </source>
</evidence>